<feature type="transmembrane region" description="Helical" evidence="1">
    <location>
        <begin position="6"/>
        <end position="26"/>
    </location>
</feature>
<keyword evidence="1" id="KW-0472">Membrane</keyword>
<dbReference type="RefSeq" id="WP_218323174.1">
    <property type="nucleotide sequence ID" value="NZ_JAEEGC010000158.1"/>
</dbReference>
<evidence type="ECO:0000313" key="3">
    <source>
        <dbReference type="EMBL" id="MBV7276130.1"/>
    </source>
</evidence>
<proteinExistence type="predicted"/>
<protein>
    <submittedName>
        <fullName evidence="3">DUF421 domain-containing protein</fullName>
    </submittedName>
</protein>
<evidence type="ECO:0000259" key="2">
    <source>
        <dbReference type="Pfam" id="PF04239"/>
    </source>
</evidence>
<evidence type="ECO:0000256" key="1">
    <source>
        <dbReference type="SAM" id="Phobius"/>
    </source>
</evidence>
<keyword evidence="1" id="KW-1133">Transmembrane helix</keyword>
<evidence type="ECO:0000313" key="4">
    <source>
        <dbReference type="Proteomes" id="UP000694308"/>
    </source>
</evidence>
<sequence>MAEWLLILIRSLVLFFLTLILVRSIGKKNVSNMTAFEFINYTVIAILAALISVNIIKNLVFGIAALAVWILLPIFLEFTSMKSRQLHNLIYGVETILIKDGKVMEENLEKERLTGEELLRGLRSKSVFNLADVEFAIMEPTGNINVILKADKKPITPHDMGRKVAPQSAPQTVILDGNILNEPLCNMGLNQRWLNGQLQNAGVSLYNVFIGQVDASGDLYMDLFDDTIQAPKSQVKELLYANIEKCQADLMTYSLETENEGAKQMYVQSADRLKNVIKKLEPYLLR</sequence>
<dbReference type="Proteomes" id="UP000694308">
    <property type="component" value="Unassembled WGS sequence"/>
</dbReference>
<reference evidence="3" key="1">
    <citation type="submission" date="2020-12" db="EMBL/GenBank/DDBJ databases">
        <title>Clostridium thailandense sp. nov., a novel acetogenic bacterium isolated from peat land soil in Thailand.</title>
        <authorList>
            <person name="Chaikitkaew S."/>
            <person name="Birkeland N.K."/>
        </authorList>
    </citation>
    <scope>NUCLEOTIDE SEQUENCE</scope>
    <source>
        <strain evidence="3">PL3</strain>
    </source>
</reference>
<feature type="transmembrane region" description="Helical" evidence="1">
    <location>
        <begin position="38"/>
        <end position="56"/>
    </location>
</feature>
<dbReference type="PANTHER" id="PTHR34582">
    <property type="entry name" value="UPF0702 TRANSMEMBRANE PROTEIN YCAP"/>
    <property type="match status" value="1"/>
</dbReference>
<feature type="domain" description="YetF C-terminal" evidence="2">
    <location>
        <begin position="82"/>
        <end position="213"/>
    </location>
</feature>
<accession>A0A949U2C8</accession>
<comment type="caution">
    <text evidence="3">The sequence shown here is derived from an EMBL/GenBank/DDBJ whole genome shotgun (WGS) entry which is preliminary data.</text>
</comment>
<dbReference type="Pfam" id="PF04239">
    <property type="entry name" value="DUF421"/>
    <property type="match status" value="1"/>
</dbReference>
<dbReference type="AlphaFoldDB" id="A0A949U2C8"/>
<feature type="transmembrane region" description="Helical" evidence="1">
    <location>
        <begin position="62"/>
        <end position="79"/>
    </location>
</feature>
<dbReference type="InterPro" id="IPR012452">
    <property type="entry name" value="DUF1657"/>
</dbReference>
<keyword evidence="4" id="KW-1185">Reference proteome</keyword>
<gene>
    <name evidence="3" type="ORF">I6U48_24910</name>
</gene>
<name>A0A949U2C8_9CLOT</name>
<dbReference type="InterPro" id="IPR007353">
    <property type="entry name" value="DUF421"/>
</dbReference>
<dbReference type="PANTHER" id="PTHR34582:SF7">
    <property type="entry name" value="UPF0702 TRANSMEMBRANE PROTEIN YDFS"/>
    <property type="match status" value="1"/>
</dbReference>
<dbReference type="Pfam" id="PF07870">
    <property type="entry name" value="DUF1657"/>
    <property type="match status" value="1"/>
</dbReference>
<organism evidence="3 4">
    <name type="scientific">Clostridium thailandense</name>
    <dbReference type="NCBI Taxonomy" id="2794346"/>
    <lineage>
        <taxon>Bacteria</taxon>
        <taxon>Bacillati</taxon>
        <taxon>Bacillota</taxon>
        <taxon>Clostridia</taxon>
        <taxon>Eubacteriales</taxon>
        <taxon>Clostridiaceae</taxon>
        <taxon>Clostridium</taxon>
    </lineage>
</organism>
<dbReference type="EMBL" id="JAEEGC010000158">
    <property type="protein sequence ID" value="MBV7276130.1"/>
    <property type="molecule type" value="Genomic_DNA"/>
</dbReference>
<keyword evidence="1" id="KW-0812">Transmembrane</keyword>